<evidence type="ECO:0000256" key="2">
    <source>
        <dbReference type="ARBA" id="ARBA00022908"/>
    </source>
</evidence>
<dbReference type="PROSITE" id="PS51900">
    <property type="entry name" value="CB"/>
    <property type="match status" value="1"/>
</dbReference>
<reference evidence="8" key="1">
    <citation type="submission" date="2020-05" db="EMBL/GenBank/DDBJ databases">
        <authorList>
            <person name="Chiriac C."/>
            <person name="Salcher M."/>
            <person name="Ghai R."/>
            <person name="Kavagutti S V."/>
        </authorList>
    </citation>
    <scope>NUCLEOTIDE SEQUENCE</scope>
</reference>
<dbReference type="InterPro" id="IPR044068">
    <property type="entry name" value="CB"/>
</dbReference>
<dbReference type="EMBL" id="CAFBNL010000004">
    <property type="protein sequence ID" value="CAB4941885.1"/>
    <property type="molecule type" value="Genomic_DNA"/>
</dbReference>
<organism evidence="8">
    <name type="scientific">freshwater metagenome</name>
    <dbReference type="NCBI Taxonomy" id="449393"/>
    <lineage>
        <taxon>unclassified sequences</taxon>
        <taxon>metagenomes</taxon>
        <taxon>ecological metagenomes</taxon>
    </lineage>
</organism>
<keyword evidence="3" id="KW-0238">DNA-binding</keyword>
<dbReference type="GO" id="GO:0003677">
    <property type="term" value="F:DNA binding"/>
    <property type="evidence" value="ECO:0007669"/>
    <property type="project" value="UniProtKB-KW"/>
</dbReference>
<keyword evidence="2" id="KW-0229">DNA integration</keyword>
<dbReference type="InterPro" id="IPR004107">
    <property type="entry name" value="Integrase_SAM-like_N"/>
</dbReference>
<evidence type="ECO:0000256" key="3">
    <source>
        <dbReference type="ARBA" id="ARBA00023125"/>
    </source>
</evidence>
<evidence type="ECO:0000259" key="7">
    <source>
        <dbReference type="PROSITE" id="PS51900"/>
    </source>
</evidence>
<dbReference type="AlphaFoldDB" id="A0A6J7JEW4"/>
<dbReference type="InterPro" id="IPR013762">
    <property type="entry name" value="Integrase-like_cat_sf"/>
</dbReference>
<dbReference type="GO" id="GO:0006310">
    <property type="term" value="P:DNA recombination"/>
    <property type="evidence" value="ECO:0007669"/>
    <property type="project" value="UniProtKB-KW"/>
</dbReference>
<feature type="domain" description="Core-binding (CB)" evidence="7">
    <location>
        <begin position="73"/>
        <end position="156"/>
    </location>
</feature>
<dbReference type="GO" id="GO:0015074">
    <property type="term" value="P:DNA integration"/>
    <property type="evidence" value="ECO:0007669"/>
    <property type="project" value="UniProtKB-KW"/>
</dbReference>
<evidence type="ECO:0000259" key="6">
    <source>
        <dbReference type="PROSITE" id="PS51898"/>
    </source>
</evidence>
<protein>
    <submittedName>
        <fullName evidence="8">Unannotated protein</fullName>
    </submittedName>
</protein>
<sequence length="415" mass="46836">MSKSRNGEGSIFSNKDKKGRVFSYSVEMSMGRDADGKRIRTRRTVKTLKEAKDLRTRLANQSLDGNLTIVNGETLRTYGLNWIKDVTVHQVRATTSSHYEYLLRKYVFPHLGSVRMVDLRPTHIDRWMTKLRREGLSASTVNSARQVLGAMCKNAERGGIINRNPVSATSSVKKQQGDKTRVCPPWELDEIYKVLGEAKETKLDAFFHLMLHTGMRPGEALGLRWEDVEFEQGYLSVTGTQKSGRVNLPDGRGLVRPVRNDPKTAQSRRRLPISEALAESLDRQQMRQSVDELKAGPKWKKSGYVLTSEVGTPYSDTNLRKQYKRFLEKIGVRYIRLHDMRHSTARAALNAGEVPIEQVSQAYGHSRLDTTHRIYGGNIPRYNDGFISGVSGVLPPASHVNLKATQQTRGIRNGE</sequence>
<dbReference type="Pfam" id="PF14659">
    <property type="entry name" value="Phage_int_SAM_3"/>
    <property type="match status" value="1"/>
</dbReference>
<dbReference type="Pfam" id="PF00589">
    <property type="entry name" value="Phage_integrase"/>
    <property type="match status" value="1"/>
</dbReference>
<dbReference type="PROSITE" id="PS51898">
    <property type="entry name" value="TYR_RECOMBINASE"/>
    <property type="match status" value="1"/>
</dbReference>
<dbReference type="InterPro" id="IPR010998">
    <property type="entry name" value="Integrase_recombinase_N"/>
</dbReference>
<comment type="similarity">
    <text evidence="1">Belongs to the 'phage' integrase family.</text>
</comment>
<dbReference type="InterPro" id="IPR002104">
    <property type="entry name" value="Integrase_catalytic"/>
</dbReference>
<dbReference type="InterPro" id="IPR011010">
    <property type="entry name" value="DNA_brk_join_enz"/>
</dbReference>
<dbReference type="Gene3D" id="1.10.150.130">
    <property type="match status" value="1"/>
</dbReference>
<evidence type="ECO:0000313" key="8">
    <source>
        <dbReference type="EMBL" id="CAB4941885.1"/>
    </source>
</evidence>
<feature type="domain" description="Tyr recombinase" evidence="6">
    <location>
        <begin position="181"/>
        <end position="391"/>
    </location>
</feature>
<evidence type="ECO:0000256" key="4">
    <source>
        <dbReference type="ARBA" id="ARBA00023172"/>
    </source>
</evidence>
<dbReference type="Gene3D" id="1.10.443.10">
    <property type="entry name" value="Intergrase catalytic core"/>
    <property type="match status" value="1"/>
</dbReference>
<dbReference type="PANTHER" id="PTHR30349:SF64">
    <property type="entry name" value="PROPHAGE INTEGRASE INTD-RELATED"/>
    <property type="match status" value="1"/>
</dbReference>
<dbReference type="CDD" id="cd01189">
    <property type="entry name" value="INT_ICEBs1_C_like"/>
    <property type="match status" value="1"/>
</dbReference>
<feature type="region of interest" description="Disordered" evidence="5">
    <location>
        <begin position="241"/>
        <end position="271"/>
    </location>
</feature>
<proteinExistence type="inferred from homology"/>
<gene>
    <name evidence="8" type="ORF">UFOPK3789_00131</name>
</gene>
<dbReference type="PANTHER" id="PTHR30349">
    <property type="entry name" value="PHAGE INTEGRASE-RELATED"/>
    <property type="match status" value="1"/>
</dbReference>
<name>A0A6J7JEW4_9ZZZZ</name>
<evidence type="ECO:0000256" key="5">
    <source>
        <dbReference type="SAM" id="MobiDB-lite"/>
    </source>
</evidence>
<evidence type="ECO:0000256" key="1">
    <source>
        <dbReference type="ARBA" id="ARBA00008857"/>
    </source>
</evidence>
<accession>A0A6J7JEW4</accession>
<keyword evidence="4" id="KW-0233">DNA recombination</keyword>
<dbReference type="InterPro" id="IPR050090">
    <property type="entry name" value="Tyrosine_recombinase_XerCD"/>
</dbReference>
<dbReference type="SUPFAM" id="SSF56349">
    <property type="entry name" value="DNA breaking-rejoining enzymes"/>
    <property type="match status" value="1"/>
</dbReference>